<dbReference type="Proteomes" id="UP000176422">
    <property type="component" value="Unassembled WGS sequence"/>
</dbReference>
<evidence type="ECO:0000313" key="2">
    <source>
        <dbReference type="Proteomes" id="UP000176422"/>
    </source>
</evidence>
<name>A0A1F8DZ56_9BACT</name>
<protein>
    <submittedName>
        <fullName evidence="1">Uncharacterized protein</fullName>
    </submittedName>
</protein>
<sequence length="174" mass="19512">MDPKKHSLRALAVALAIVFALAGCIWYVRSDIEKRTGEISQMRFAMQDREMSVAALARLQSDAEKANRYLPYVEQMRTTREQLLGFSTDIWFLARQAGFSGTPKFEEAGAPIVGDLQKTNFSLMLEGRGENANLGTFFELVEKSPYIVRFESVNVSREGAVVNISTEGYVISFK</sequence>
<dbReference type="STRING" id="1802559.A2372_03220"/>
<dbReference type="EMBL" id="MGIT01000001">
    <property type="protein sequence ID" value="OGM93369.1"/>
    <property type="molecule type" value="Genomic_DNA"/>
</dbReference>
<comment type="caution">
    <text evidence="1">The sequence shown here is derived from an EMBL/GenBank/DDBJ whole genome shotgun (WGS) entry which is preliminary data.</text>
</comment>
<reference evidence="1 2" key="1">
    <citation type="journal article" date="2016" name="Nat. Commun.">
        <title>Thousands of microbial genomes shed light on interconnected biogeochemical processes in an aquifer system.</title>
        <authorList>
            <person name="Anantharaman K."/>
            <person name="Brown C.T."/>
            <person name="Hug L.A."/>
            <person name="Sharon I."/>
            <person name="Castelle C.J."/>
            <person name="Probst A.J."/>
            <person name="Thomas B.C."/>
            <person name="Singh A."/>
            <person name="Wilkins M.J."/>
            <person name="Karaoz U."/>
            <person name="Brodie E.L."/>
            <person name="Williams K.H."/>
            <person name="Hubbard S.S."/>
            <person name="Banfield J.F."/>
        </authorList>
    </citation>
    <scope>NUCLEOTIDE SEQUENCE [LARGE SCALE GENOMIC DNA]</scope>
</reference>
<gene>
    <name evidence="1" type="ORF">A2372_03220</name>
</gene>
<dbReference type="PROSITE" id="PS51257">
    <property type="entry name" value="PROKAR_LIPOPROTEIN"/>
    <property type="match status" value="1"/>
</dbReference>
<organism evidence="1 2">
    <name type="scientific">Candidatus Wolfebacteria bacterium RIFOXYB1_FULL_54_12</name>
    <dbReference type="NCBI Taxonomy" id="1802559"/>
    <lineage>
        <taxon>Bacteria</taxon>
        <taxon>Candidatus Wolfeibacteriota</taxon>
    </lineage>
</organism>
<proteinExistence type="predicted"/>
<evidence type="ECO:0000313" key="1">
    <source>
        <dbReference type="EMBL" id="OGM93369.1"/>
    </source>
</evidence>
<dbReference type="AlphaFoldDB" id="A0A1F8DZ56"/>
<accession>A0A1F8DZ56</accession>